<dbReference type="AlphaFoldDB" id="A0A6A4RRJ8"/>
<sequence length="95" mass="10756">MCRTKTPNPSHVTNPCVQRAAGARSSETSTERRSGGVQTPSLGYGRKLLQAAAYLRPGIRPRREHPAFEEDDATPSVKPEAETRRRFRRLRRQQL</sequence>
<evidence type="ECO:0000313" key="3">
    <source>
        <dbReference type="Proteomes" id="UP000438429"/>
    </source>
</evidence>
<feature type="compositionally biased region" description="Polar residues" evidence="1">
    <location>
        <begin position="1"/>
        <end position="16"/>
    </location>
</feature>
<gene>
    <name evidence="2" type="ORF">F2P81_024908</name>
</gene>
<feature type="region of interest" description="Disordered" evidence="1">
    <location>
        <begin position="58"/>
        <end position="95"/>
    </location>
</feature>
<evidence type="ECO:0000256" key="1">
    <source>
        <dbReference type="SAM" id="MobiDB-lite"/>
    </source>
</evidence>
<dbReference type="EMBL" id="VEVO01000023">
    <property type="protein sequence ID" value="KAF0022927.1"/>
    <property type="molecule type" value="Genomic_DNA"/>
</dbReference>
<reference evidence="2 3" key="1">
    <citation type="submission" date="2019-06" db="EMBL/GenBank/DDBJ databases">
        <title>Draft genomes of female and male turbot (Scophthalmus maximus).</title>
        <authorList>
            <person name="Xu H."/>
            <person name="Xu X.-W."/>
            <person name="Shao C."/>
            <person name="Chen S."/>
        </authorList>
    </citation>
    <scope>NUCLEOTIDE SEQUENCE [LARGE SCALE GENOMIC DNA]</scope>
    <source>
        <strain evidence="2">Ysfricsl-2016a</strain>
        <tissue evidence="2">Blood</tissue>
    </source>
</reference>
<organism evidence="2 3">
    <name type="scientific">Scophthalmus maximus</name>
    <name type="common">Turbot</name>
    <name type="synonym">Psetta maxima</name>
    <dbReference type="NCBI Taxonomy" id="52904"/>
    <lineage>
        <taxon>Eukaryota</taxon>
        <taxon>Metazoa</taxon>
        <taxon>Chordata</taxon>
        <taxon>Craniata</taxon>
        <taxon>Vertebrata</taxon>
        <taxon>Euteleostomi</taxon>
        <taxon>Actinopterygii</taxon>
        <taxon>Neopterygii</taxon>
        <taxon>Teleostei</taxon>
        <taxon>Neoteleostei</taxon>
        <taxon>Acanthomorphata</taxon>
        <taxon>Carangaria</taxon>
        <taxon>Pleuronectiformes</taxon>
        <taxon>Pleuronectoidei</taxon>
        <taxon>Scophthalmidae</taxon>
        <taxon>Scophthalmus</taxon>
    </lineage>
</organism>
<evidence type="ECO:0000313" key="2">
    <source>
        <dbReference type="EMBL" id="KAF0022927.1"/>
    </source>
</evidence>
<comment type="caution">
    <text evidence="2">The sequence shown here is derived from an EMBL/GenBank/DDBJ whole genome shotgun (WGS) entry which is preliminary data.</text>
</comment>
<protein>
    <submittedName>
        <fullName evidence="2">Uncharacterized protein</fullName>
    </submittedName>
</protein>
<feature type="region of interest" description="Disordered" evidence="1">
    <location>
        <begin position="1"/>
        <end position="43"/>
    </location>
</feature>
<dbReference type="Proteomes" id="UP000438429">
    <property type="component" value="Unassembled WGS sequence"/>
</dbReference>
<accession>A0A6A4RRJ8</accession>
<name>A0A6A4RRJ8_SCOMX</name>
<feature type="compositionally biased region" description="Basic residues" evidence="1">
    <location>
        <begin position="85"/>
        <end position="95"/>
    </location>
</feature>
<proteinExistence type="predicted"/>